<sequence>MRKRRKRSGAVAIRKLGDPKPEPKHPVTDREPRQVPSLLSTGEKLPSGHPSSFLYETVLPARRVISSDMATDDPKDVLKNVDWKTVGETDASTTSTSLRTPIVKKRLPKKMRQVPEYYFMPRLSRPKAIAIYGTCIAAGIGVAMLGEIWIKQKIEEDGGVIWEMK</sequence>
<proteinExistence type="predicted"/>
<feature type="transmembrane region" description="Helical" evidence="2">
    <location>
        <begin position="129"/>
        <end position="150"/>
    </location>
</feature>
<evidence type="ECO:0000256" key="2">
    <source>
        <dbReference type="SAM" id="Phobius"/>
    </source>
</evidence>
<dbReference type="PANTHER" id="PTHR36797:SF3">
    <property type="entry name" value="OS01G0258600 PROTEIN"/>
    <property type="match status" value="1"/>
</dbReference>
<evidence type="ECO:0000313" key="4">
    <source>
        <dbReference type="Proteomes" id="UP001210211"/>
    </source>
</evidence>
<keyword evidence="2" id="KW-1133">Transmembrane helix</keyword>
<gene>
    <name evidence="3" type="ORF">LUZ61_000664</name>
</gene>
<reference evidence="3 4" key="1">
    <citation type="journal article" date="2022" name="Cell">
        <title>Repeat-based holocentromeres influence genome architecture and karyotype evolution.</title>
        <authorList>
            <person name="Hofstatter P.G."/>
            <person name="Thangavel G."/>
            <person name="Lux T."/>
            <person name="Neumann P."/>
            <person name="Vondrak T."/>
            <person name="Novak P."/>
            <person name="Zhang M."/>
            <person name="Costa L."/>
            <person name="Castellani M."/>
            <person name="Scott A."/>
            <person name="Toegelov H."/>
            <person name="Fuchs J."/>
            <person name="Mata-Sucre Y."/>
            <person name="Dias Y."/>
            <person name="Vanzela A.L.L."/>
            <person name="Huettel B."/>
            <person name="Almeida C.C.S."/>
            <person name="Simkova H."/>
            <person name="Souza G."/>
            <person name="Pedrosa-Harand A."/>
            <person name="Macas J."/>
            <person name="Mayer K.F.X."/>
            <person name="Houben A."/>
            <person name="Marques A."/>
        </authorList>
    </citation>
    <scope>NUCLEOTIDE SEQUENCE [LARGE SCALE GENOMIC DNA]</scope>
    <source>
        <strain evidence="3">RhyTen1mFocal</strain>
    </source>
</reference>
<dbReference type="EMBL" id="JAMRDG010000001">
    <property type="protein sequence ID" value="KAJ3696959.1"/>
    <property type="molecule type" value="Genomic_DNA"/>
</dbReference>
<dbReference type="AlphaFoldDB" id="A0AAD5ZFY3"/>
<keyword evidence="2" id="KW-0472">Membrane</keyword>
<comment type="caution">
    <text evidence="3">The sequence shown here is derived from an EMBL/GenBank/DDBJ whole genome shotgun (WGS) entry which is preliminary data.</text>
</comment>
<keyword evidence="2" id="KW-0812">Transmembrane</keyword>
<protein>
    <submittedName>
        <fullName evidence="3">Uncharacterized protein</fullName>
    </submittedName>
</protein>
<evidence type="ECO:0000313" key="3">
    <source>
        <dbReference type="EMBL" id="KAJ3696959.1"/>
    </source>
</evidence>
<name>A0AAD5ZFY3_9POAL</name>
<organism evidence="3 4">
    <name type="scientific">Rhynchospora tenuis</name>
    <dbReference type="NCBI Taxonomy" id="198213"/>
    <lineage>
        <taxon>Eukaryota</taxon>
        <taxon>Viridiplantae</taxon>
        <taxon>Streptophyta</taxon>
        <taxon>Embryophyta</taxon>
        <taxon>Tracheophyta</taxon>
        <taxon>Spermatophyta</taxon>
        <taxon>Magnoliopsida</taxon>
        <taxon>Liliopsida</taxon>
        <taxon>Poales</taxon>
        <taxon>Cyperaceae</taxon>
        <taxon>Cyperoideae</taxon>
        <taxon>Rhynchosporeae</taxon>
        <taxon>Rhynchospora</taxon>
    </lineage>
</organism>
<dbReference type="PANTHER" id="PTHR36797">
    <property type="entry name" value="OS01G0258600 PROTEIN"/>
    <property type="match status" value="1"/>
</dbReference>
<accession>A0AAD5ZFY3</accession>
<keyword evidence="4" id="KW-1185">Reference proteome</keyword>
<evidence type="ECO:0000256" key="1">
    <source>
        <dbReference type="SAM" id="MobiDB-lite"/>
    </source>
</evidence>
<feature type="region of interest" description="Disordered" evidence="1">
    <location>
        <begin position="1"/>
        <end position="47"/>
    </location>
</feature>
<feature type="compositionally biased region" description="Basic and acidic residues" evidence="1">
    <location>
        <begin position="15"/>
        <end position="33"/>
    </location>
</feature>
<dbReference type="Proteomes" id="UP001210211">
    <property type="component" value="Unassembled WGS sequence"/>
</dbReference>